<feature type="domain" description="LA2681-like HEPN" evidence="1">
    <location>
        <begin position="259"/>
        <end position="464"/>
    </location>
</feature>
<keyword evidence="3" id="KW-1185">Reference proteome</keyword>
<dbReference type="EMBL" id="JACTSG010000007">
    <property type="protein sequence ID" value="MBK2303252.1"/>
    <property type="molecule type" value="Genomic_DNA"/>
</dbReference>
<evidence type="ECO:0000313" key="2">
    <source>
        <dbReference type="EMBL" id="MBK2303252.1"/>
    </source>
</evidence>
<dbReference type="Proteomes" id="UP000760407">
    <property type="component" value="Unassembled WGS sequence"/>
</dbReference>
<evidence type="ECO:0000313" key="3">
    <source>
        <dbReference type="Proteomes" id="UP000760407"/>
    </source>
</evidence>
<protein>
    <recommendedName>
        <fullName evidence="1">LA2681-like HEPN domain-containing protein</fullName>
    </recommendedName>
</protein>
<sequence length="487" mass="57424">MQNRVLELAKESDNAIDSQNSESIKQVIKKYSNMIKTLSDSNEIGYAYYCMGNLYATLDNCEVPALNSFRIAKKSSIDELDYYDLIYKIKTNEANQLSRQCRYIEAISVYDEFIKHVKISESKIISLIHTINNLCSIGNCIKNKNIAQYYFIKALMLKRVLLEIKEIPNIDKYYHDQINTFLTQHPLQEQENIEDGIKSLQDIGSKDLFRKSEQEYRTWCLKNILFLNYMNDLVFSYHDAKDTISFDYTIYLDSDCFVKPHFAIAFANIKREFCFARYLAYEGISKKYPKFEEKHLGLASEYYNSDYSGKTERLKTSFRLTFGILDKLINLLISFLKIDKTQIKTNIEFKPNFFKKHLKDYIESNKFIKALYFVACELNNQSEFRHDNVQNDLLLGEAKHFKNLRNDLEHNWVHVLEFIFGDPKCCEQDYATYIESEQLEYDTIKVLKLVRSCLIYLVFAIQIEENKQESNDEKLIKLEVPIWSSNK</sequence>
<comment type="caution">
    <text evidence="2">The sequence shown here is derived from an EMBL/GenBank/DDBJ whole genome shotgun (WGS) entry which is preliminary data.</text>
</comment>
<name>A0ABS1GEI3_9GAMM</name>
<gene>
    <name evidence="2" type="ORF">IBE52_10030</name>
</gene>
<organism evidence="2 3">
    <name type="scientific">Francisella philomiragia</name>
    <dbReference type="NCBI Taxonomy" id="28110"/>
    <lineage>
        <taxon>Bacteria</taxon>
        <taxon>Pseudomonadati</taxon>
        <taxon>Pseudomonadota</taxon>
        <taxon>Gammaproteobacteria</taxon>
        <taxon>Thiotrichales</taxon>
        <taxon>Francisellaceae</taxon>
        <taxon>Francisella</taxon>
    </lineage>
</organism>
<proteinExistence type="predicted"/>
<dbReference type="RefSeq" id="WP_200167639.1">
    <property type="nucleotide sequence ID" value="NZ_JACTSG010000007.1"/>
</dbReference>
<accession>A0ABS1GEI3</accession>
<dbReference type="InterPro" id="IPR040826">
    <property type="entry name" value="HEPN_LA2681"/>
</dbReference>
<evidence type="ECO:0000259" key="1">
    <source>
        <dbReference type="Pfam" id="PF18733"/>
    </source>
</evidence>
<reference evidence="2 3" key="1">
    <citation type="submission" date="2020-08" db="EMBL/GenBank/DDBJ databases">
        <title>Comparative genomics of Francisella species.</title>
        <authorList>
            <person name="Sahl J."/>
            <person name="Sjodin A."/>
            <person name="Wagner D."/>
            <person name="Forsman M."/>
        </authorList>
    </citation>
    <scope>NUCLEOTIDE SEQUENCE [LARGE SCALE GENOMIC DNA]</scope>
    <source>
        <strain evidence="2 3">F1093</strain>
    </source>
</reference>
<dbReference type="Pfam" id="PF18733">
    <property type="entry name" value="HEPN_LA2681"/>
    <property type="match status" value="1"/>
</dbReference>